<dbReference type="SMART" id="SM00939">
    <property type="entry name" value="PepX_C"/>
    <property type="match status" value="1"/>
</dbReference>
<organism evidence="4 5">
    <name type="scientific">Byssothecium circinans</name>
    <dbReference type="NCBI Taxonomy" id="147558"/>
    <lineage>
        <taxon>Eukaryota</taxon>
        <taxon>Fungi</taxon>
        <taxon>Dikarya</taxon>
        <taxon>Ascomycota</taxon>
        <taxon>Pezizomycotina</taxon>
        <taxon>Dothideomycetes</taxon>
        <taxon>Pleosporomycetidae</taxon>
        <taxon>Pleosporales</taxon>
        <taxon>Massarineae</taxon>
        <taxon>Massarinaceae</taxon>
        <taxon>Byssothecium</taxon>
    </lineage>
</organism>
<dbReference type="PANTHER" id="PTHR43056">
    <property type="entry name" value="PEPTIDASE S9 PROLYL OLIGOPEPTIDASE"/>
    <property type="match status" value="1"/>
</dbReference>
<dbReference type="InterPro" id="IPR000383">
    <property type="entry name" value="Xaa-Pro-like_dom"/>
</dbReference>
<dbReference type="SUPFAM" id="SSF53474">
    <property type="entry name" value="alpha/beta-Hydrolases"/>
    <property type="match status" value="1"/>
</dbReference>
<dbReference type="Gene3D" id="2.60.120.260">
    <property type="entry name" value="Galactose-binding domain-like"/>
    <property type="match status" value="1"/>
</dbReference>
<dbReference type="InterPro" id="IPR013736">
    <property type="entry name" value="Xaa-Pro_dipept_C"/>
</dbReference>
<dbReference type="InterPro" id="IPR029058">
    <property type="entry name" value="AB_hydrolase_fold"/>
</dbReference>
<gene>
    <name evidence="4" type="ORF">CC80DRAFT_542906</name>
</gene>
<dbReference type="OrthoDB" id="416441at2759"/>
<dbReference type="Gene3D" id="1.10.3020.20">
    <property type="match status" value="1"/>
</dbReference>
<dbReference type="InterPro" id="IPR008979">
    <property type="entry name" value="Galactose-bd-like_sf"/>
</dbReference>
<evidence type="ECO:0000256" key="1">
    <source>
        <dbReference type="ARBA" id="ARBA00022801"/>
    </source>
</evidence>
<evidence type="ECO:0000256" key="2">
    <source>
        <dbReference type="SAM" id="MobiDB-lite"/>
    </source>
</evidence>
<dbReference type="SUPFAM" id="SSF49785">
    <property type="entry name" value="Galactose-binding domain-like"/>
    <property type="match status" value="1"/>
</dbReference>
<keyword evidence="5" id="KW-1185">Reference proteome</keyword>
<accession>A0A6A5UF84</accession>
<dbReference type="Pfam" id="PF08530">
    <property type="entry name" value="PepX_C"/>
    <property type="match status" value="1"/>
</dbReference>
<dbReference type="GO" id="GO:0008239">
    <property type="term" value="F:dipeptidyl-peptidase activity"/>
    <property type="evidence" value="ECO:0007669"/>
    <property type="project" value="InterPro"/>
</dbReference>
<sequence length="573" mass="65162">MPLEVKDAYKIDYSSFPYIFEQNATVPLKTSSSGIIRCNVYRPKSEGEKYPVLVTYGPYGKDIPYKDFHPKSFSEVNPDYHSEHSAWETPDPGFWTKNGYAIVRADERGLGQSPGFLDTMSRGTSEAFFDVVEWAAEQPWSSGKVGLLGISYYAGSQWRVAARQPKGLSAIIPWEGMSDYYRDRCRHGGIFSNKFINFWWNRQVMSNQYGIPGRAARNWGPDGVDGDLPDDEREKNRQDQNIGNLNNRFRDDEYYASKEYDMNDIQVPLLSVANWGGILLHLRGNIEGYLQSSIEVQRSFLDAFLKGEDRKGWSQKGKVPAVDLVLRKGDVGFDNAEKEKVFERRTENEWPIARTRYTKFYLTPSKSLTQVEPIITRPQKLSYEALGSLDDPKLFQFTTAPFEEETEITGHIVAHLNVSMSPHATGATPSDIDLFLTLRYISPEGKEVHYTGTAGDPIPLAKGWLRVSLRKTNPSHPRHREWLPHRDYFSTDLQPVIPGDIYPVDVEIWPTNVVAEKGGKIVFEVSSGDTQGSGIFQHNHPEDRSEKKFSGMNHVSFSERYVNYVTLPIIPSK</sequence>
<evidence type="ECO:0000313" key="4">
    <source>
        <dbReference type="EMBL" id="KAF1962599.1"/>
    </source>
</evidence>
<name>A0A6A5UF84_9PLEO</name>
<feature type="domain" description="Xaa-Pro dipeptidyl-peptidase C-terminal" evidence="3">
    <location>
        <begin position="298"/>
        <end position="566"/>
    </location>
</feature>
<dbReference type="Gene3D" id="3.40.50.1820">
    <property type="entry name" value="alpha/beta hydrolase"/>
    <property type="match status" value="1"/>
</dbReference>
<dbReference type="AlphaFoldDB" id="A0A6A5UF84"/>
<feature type="region of interest" description="Disordered" evidence="2">
    <location>
        <begin position="216"/>
        <end position="243"/>
    </location>
</feature>
<evidence type="ECO:0000259" key="3">
    <source>
        <dbReference type="SMART" id="SM00939"/>
    </source>
</evidence>
<reference evidence="4" key="1">
    <citation type="journal article" date="2020" name="Stud. Mycol.">
        <title>101 Dothideomycetes genomes: a test case for predicting lifestyles and emergence of pathogens.</title>
        <authorList>
            <person name="Haridas S."/>
            <person name="Albert R."/>
            <person name="Binder M."/>
            <person name="Bloem J."/>
            <person name="Labutti K."/>
            <person name="Salamov A."/>
            <person name="Andreopoulos B."/>
            <person name="Baker S."/>
            <person name="Barry K."/>
            <person name="Bills G."/>
            <person name="Bluhm B."/>
            <person name="Cannon C."/>
            <person name="Castanera R."/>
            <person name="Culley D."/>
            <person name="Daum C."/>
            <person name="Ezra D."/>
            <person name="Gonzalez J."/>
            <person name="Henrissat B."/>
            <person name="Kuo A."/>
            <person name="Liang C."/>
            <person name="Lipzen A."/>
            <person name="Lutzoni F."/>
            <person name="Magnuson J."/>
            <person name="Mondo S."/>
            <person name="Nolan M."/>
            <person name="Ohm R."/>
            <person name="Pangilinan J."/>
            <person name="Park H.-J."/>
            <person name="Ramirez L."/>
            <person name="Alfaro M."/>
            <person name="Sun H."/>
            <person name="Tritt A."/>
            <person name="Yoshinaga Y."/>
            <person name="Zwiers L.-H."/>
            <person name="Turgeon B."/>
            <person name="Goodwin S."/>
            <person name="Spatafora J."/>
            <person name="Crous P."/>
            <person name="Grigoriev I."/>
        </authorList>
    </citation>
    <scope>NUCLEOTIDE SEQUENCE</scope>
    <source>
        <strain evidence="4">CBS 675.92</strain>
    </source>
</reference>
<keyword evidence="1" id="KW-0378">Hydrolase</keyword>
<dbReference type="PANTHER" id="PTHR43056:SF10">
    <property type="entry name" value="COCE_NOND FAMILY, PUTATIVE (AFU_ORTHOLOGUE AFUA_7G00600)-RELATED"/>
    <property type="match status" value="1"/>
</dbReference>
<dbReference type="NCBIfam" id="TIGR00976">
    <property type="entry name" value="CocE_NonD"/>
    <property type="match status" value="1"/>
</dbReference>
<proteinExistence type="predicted"/>
<dbReference type="EMBL" id="ML976979">
    <property type="protein sequence ID" value="KAF1962599.1"/>
    <property type="molecule type" value="Genomic_DNA"/>
</dbReference>
<dbReference type="InterPro" id="IPR050585">
    <property type="entry name" value="Xaa-Pro_dipeptidyl-ppase/CocE"/>
</dbReference>
<dbReference type="Proteomes" id="UP000800035">
    <property type="component" value="Unassembled WGS sequence"/>
</dbReference>
<evidence type="ECO:0000313" key="5">
    <source>
        <dbReference type="Proteomes" id="UP000800035"/>
    </source>
</evidence>
<dbReference type="Pfam" id="PF02129">
    <property type="entry name" value="Peptidase_S15"/>
    <property type="match status" value="1"/>
</dbReference>
<dbReference type="InterPro" id="IPR005674">
    <property type="entry name" value="CocE/Ser_esterase"/>
</dbReference>
<protein>
    <submittedName>
        <fullName evidence="4">X-Pro dipeptidyl-peptidase protein</fullName>
    </submittedName>
</protein>